<comment type="caution">
    <text evidence="2">The sequence shown here is derived from an EMBL/GenBank/DDBJ whole genome shotgun (WGS) entry which is preliminary data.</text>
</comment>
<accession>A0A9N8J4N8</accession>
<dbReference type="PANTHER" id="PTHR35149">
    <property type="entry name" value="SLL5132 PROTEIN"/>
    <property type="match status" value="1"/>
</dbReference>
<keyword evidence="3" id="KW-1185">Reference proteome</keyword>
<sequence>MTAETIINPRLKSIAEFLDGNHHFIIPSYQRGYRWEERQIIDLLNDIYEFQEDTKKKNDNKIGEFYCLQPIVVLKKDDNKWEVIDGQQRLTTILILLSSLKGALRLLKLPTTLFSLEYETREKEEFSSKEFLENITSVTTIDKANIDFYRMSEAFLIIKKWLENDDINLGDFCNTLLKNDFEDLFDHANNVRFIWYEIDPRGDTPNVAFAKYNQGKIDLTNGELIKAIFYLSEQSMNDREKKKYQLKLGYEWDDMENTLRKKDFWRFINPNKFYTNHIEFIFELIADKYIDKTDLKLNKEIDTLWSFYVFNELIAKNIAIYDDRYNSAKDFLWDEVKTYYRTFVEWYDDNIYFHLIGFLLHIDKNIESVKNLTESHTKLELEKELEILIKNHFNEIDLEQIGYDYNPKKAKELLLLFNVISTMNSGYNRFAFYLFSEGQWSLEHIHAQQSEELKSEKQKRQLLMEQKRYFLSHEKLQFLSKIEAILQLTKINQEQFDAIQTELFSEYSDSSTIHSIKNLALLTVPDNSCLNKEAIGFK</sequence>
<feature type="domain" description="GmrSD restriction endonucleases N-terminal" evidence="1">
    <location>
        <begin position="14"/>
        <end position="229"/>
    </location>
</feature>
<evidence type="ECO:0000259" key="1">
    <source>
        <dbReference type="Pfam" id="PF03235"/>
    </source>
</evidence>
<reference evidence="2 3" key="1">
    <citation type="submission" date="2020-06" db="EMBL/GenBank/DDBJ databases">
        <authorList>
            <person name="Criscuolo A."/>
        </authorList>
    </citation>
    <scope>NUCLEOTIDE SEQUENCE [LARGE SCALE GENOMIC DNA]</scope>
    <source>
        <strain evidence="2">PXU-55</strain>
    </source>
</reference>
<dbReference type="PANTHER" id="PTHR35149:SF2">
    <property type="entry name" value="DUF262 DOMAIN-CONTAINING PROTEIN"/>
    <property type="match status" value="1"/>
</dbReference>
<dbReference type="CDD" id="cd16387">
    <property type="entry name" value="ParB_N_Srx"/>
    <property type="match status" value="1"/>
</dbReference>
<dbReference type="Pfam" id="PF03235">
    <property type="entry name" value="GmrSD_N"/>
    <property type="match status" value="1"/>
</dbReference>
<protein>
    <recommendedName>
        <fullName evidence="1">GmrSD restriction endonucleases N-terminal domain-containing protein</fullName>
    </recommendedName>
</protein>
<dbReference type="AlphaFoldDB" id="A0A9N8J4N8"/>
<evidence type="ECO:0000313" key="3">
    <source>
        <dbReference type="Proteomes" id="UP000533639"/>
    </source>
</evidence>
<name>A0A9N8J4N8_9FLAO</name>
<dbReference type="Proteomes" id="UP000533639">
    <property type="component" value="Unassembled WGS sequence"/>
</dbReference>
<proteinExistence type="predicted"/>
<organism evidence="2 3">
    <name type="scientific">Flavobacterium panici</name>
    <dbReference type="NCBI Taxonomy" id="2654843"/>
    <lineage>
        <taxon>Bacteria</taxon>
        <taxon>Pseudomonadati</taxon>
        <taxon>Bacteroidota</taxon>
        <taxon>Flavobacteriia</taxon>
        <taxon>Flavobacteriales</taxon>
        <taxon>Flavobacteriaceae</taxon>
        <taxon>Flavobacterium</taxon>
    </lineage>
</organism>
<evidence type="ECO:0000313" key="2">
    <source>
        <dbReference type="EMBL" id="CAC9976088.1"/>
    </source>
</evidence>
<dbReference type="EMBL" id="CAIJDE010000058">
    <property type="protein sequence ID" value="CAC9976088.1"/>
    <property type="molecule type" value="Genomic_DNA"/>
</dbReference>
<dbReference type="InterPro" id="IPR004919">
    <property type="entry name" value="GmrSD_N"/>
</dbReference>
<dbReference type="RefSeq" id="WP_180860254.1">
    <property type="nucleotide sequence ID" value="NZ_CAIJDE010000058.1"/>
</dbReference>
<gene>
    <name evidence="2" type="ORF">FLAPXU55_03812</name>
</gene>